<dbReference type="Proteomes" id="UP001320119">
    <property type="component" value="Chromosome"/>
</dbReference>
<protein>
    <recommendedName>
        <fullName evidence="2">Iminophenyl-pyruvate dimer synthase domain-containing protein</fullName>
    </recommendedName>
</protein>
<proteinExistence type="predicted"/>
<name>A0AAN2BKU3_9GAMM</name>
<dbReference type="RefSeq" id="WP_236982661.1">
    <property type="nucleotide sequence ID" value="NZ_AP023086.1"/>
</dbReference>
<sequence length="684" mass="75832">MSDATNSSDPVRPLNEADHRLVKEINEQWTREQALSELKGHLQIAIEVELATIPIYLYTYYSINRTPDSFPDSDISRFADKAGSTIMSVAVEEMLHMSLASNILYSLGQQPELYLKSPGPYPSNLPGHSKLGPDHKPLALPLSKLSLEQMWHFLEIEYPAKADAPPEGKNWQTIGQIYAYIRCIISSEHIKDSDFHQGREKHQIQPTNYSPNSIDTVYPERSFDKTCPEPAPAKNSAAAVASFSSQENSHAGPSALMTIDSCERALQAIQTIDAQGEGYGPSKFDDQTQQELSHYYKFLSLQSELAGYSESHERLPCEPKPPKAADRQYSPAELTNIVYDFPDNPVAASYPAGRSDVANVVSGLYQYMLIMTESIFLQDPKEQKVYFNKSLHRSMIWILDKIIQAMREVNLDGVTPSKSTRSLRLAPTFENINLGPRDQAFANLTNMCDQLDAKYGNEHWYTYDIQSYVKKVKSLPDVSKLWKKDSTGCDVKKYHGIPKFPANPPATINSDEARHACMGLNSCKNQGRTQDNNCAGQGYCSTALSYNFAKPEQPSISDHTCHVLNDCKGQGGCGLYGTGDEQNNPGANDCAVLGSCATPINAERFSTDGPNQGKSVWLRARKVFEEKTWPELRAKNKSLPEKPAPVPHHDLFKYGPTIEWIHDYSGEGMTACGASGMSGAGSCA</sequence>
<feature type="region of interest" description="Disordered" evidence="1">
    <location>
        <begin position="195"/>
        <end position="214"/>
    </location>
</feature>
<keyword evidence="4" id="KW-1185">Reference proteome</keyword>
<feature type="compositionally biased region" description="Polar residues" evidence="1">
    <location>
        <begin position="204"/>
        <end position="214"/>
    </location>
</feature>
<dbReference type="PANTHER" id="PTHR34400:SF4">
    <property type="entry name" value="MEMBRANE PROTEIN"/>
    <property type="match status" value="1"/>
</dbReference>
<evidence type="ECO:0000313" key="4">
    <source>
        <dbReference type="Proteomes" id="UP001320119"/>
    </source>
</evidence>
<dbReference type="Pfam" id="PF12902">
    <property type="entry name" value="Ferritin-like"/>
    <property type="match status" value="1"/>
</dbReference>
<gene>
    <name evidence="3" type="ORF">MARGE09_P2572</name>
</gene>
<dbReference type="Gene3D" id="1.20.1260.10">
    <property type="match status" value="1"/>
</dbReference>
<organism evidence="3 4">
    <name type="scientific">Marinagarivorans cellulosilyticus</name>
    <dbReference type="NCBI Taxonomy" id="2721545"/>
    <lineage>
        <taxon>Bacteria</taxon>
        <taxon>Pseudomonadati</taxon>
        <taxon>Pseudomonadota</taxon>
        <taxon>Gammaproteobacteria</taxon>
        <taxon>Cellvibrionales</taxon>
        <taxon>Cellvibrionaceae</taxon>
        <taxon>Marinagarivorans</taxon>
    </lineage>
</organism>
<dbReference type="InterPro" id="IPR012347">
    <property type="entry name" value="Ferritin-like"/>
</dbReference>
<evidence type="ECO:0000313" key="3">
    <source>
        <dbReference type="EMBL" id="BCD98371.1"/>
    </source>
</evidence>
<dbReference type="InterPro" id="IPR026820">
    <property type="entry name" value="VioB/RebD_dom"/>
</dbReference>
<dbReference type="KEGG" id="marq:MARGE09_P2572"/>
<feature type="domain" description="Iminophenyl-pyruvate dimer synthase" evidence="2">
    <location>
        <begin position="42"/>
        <end position="302"/>
    </location>
</feature>
<dbReference type="PANTHER" id="PTHR34400">
    <property type="match status" value="1"/>
</dbReference>
<accession>A0AAN2BKU3</accession>
<reference evidence="3 4" key="1">
    <citation type="journal article" date="2022" name="IScience">
        <title>An ultrasensitive nanofiber-based assay for enzymatic hydrolysis and deep-sea microbial degradation of cellulose.</title>
        <authorList>
            <person name="Tsudome M."/>
            <person name="Tachioka M."/>
            <person name="Miyazaki M."/>
            <person name="Uchimura K."/>
            <person name="Tsuda M."/>
            <person name="Takaki Y."/>
            <person name="Deguchi S."/>
        </authorList>
    </citation>
    <scope>NUCLEOTIDE SEQUENCE [LARGE SCALE GENOMIC DNA]</scope>
    <source>
        <strain evidence="3 4">GE09</strain>
    </source>
</reference>
<dbReference type="EMBL" id="AP023086">
    <property type="protein sequence ID" value="BCD98371.1"/>
    <property type="molecule type" value="Genomic_DNA"/>
</dbReference>
<dbReference type="AlphaFoldDB" id="A0AAN2BKU3"/>
<evidence type="ECO:0000256" key="1">
    <source>
        <dbReference type="SAM" id="MobiDB-lite"/>
    </source>
</evidence>
<evidence type="ECO:0000259" key="2">
    <source>
        <dbReference type="Pfam" id="PF12902"/>
    </source>
</evidence>